<dbReference type="InterPro" id="IPR050090">
    <property type="entry name" value="Tyrosine_recombinase_XerCD"/>
</dbReference>
<reference evidence="6" key="2">
    <citation type="submission" date="2015-09" db="EMBL/GenBank/DDBJ databases">
        <title>Draft genome sequence of Mycobacterium neoaurum DSM 44074.</title>
        <authorList>
            <person name="Croce O."/>
            <person name="Robert C."/>
            <person name="Raoult D."/>
            <person name="Drancourt M."/>
        </authorList>
    </citation>
    <scope>NUCLEOTIDE SEQUENCE</scope>
    <source>
        <strain evidence="6">DSM 44074</strain>
    </source>
</reference>
<dbReference type="Pfam" id="PF00589">
    <property type="entry name" value="Phage_integrase"/>
    <property type="match status" value="1"/>
</dbReference>
<proteinExistence type="inferred from homology"/>
<dbReference type="RefSeq" id="WP_036469374.1">
    <property type="nucleotide sequence ID" value="NZ_LK021337.1"/>
</dbReference>
<dbReference type="InterPro" id="IPR011010">
    <property type="entry name" value="DNA_brk_join_enz"/>
</dbReference>
<evidence type="ECO:0000313" key="7">
    <source>
        <dbReference type="Proteomes" id="UP000028864"/>
    </source>
</evidence>
<dbReference type="InterPro" id="IPR002104">
    <property type="entry name" value="Integrase_catalytic"/>
</dbReference>
<keyword evidence="2" id="KW-0238">DNA-binding</keyword>
<evidence type="ECO:0000313" key="6">
    <source>
        <dbReference type="EMBL" id="CDQ43187.1"/>
    </source>
</evidence>
<dbReference type="Gene3D" id="1.10.443.10">
    <property type="entry name" value="Intergrase catalytic core"/>
    <property type="match status" value="1"/>
</dbReference>
<dbReference type="PANTHER" id="PTHR30349">
    <property type="entry name" value="PHAGE INTEGRASE-RELATED"/>
    <property type="match status" value="1"/>
</dbReference>
<feature type="domain" description="Tyr recombinase" evidence="5">
    <location>
        <begin position="197"/>
        <end position="426"/>
    </location>
</feature>
<dbReference type="EMBL" id="LK021337">
    <property type="protein sequence ID" value="CDQ43187.1"/>
    <property type="molecule type" value="Genomic_DNA"/>
</dbReference>
<dbReference type="InterPro" id="IPR010998">
    <property type="entry name" value="Integrase_recombinase_N"/>
</dbReference>
<dbReference type="GO" id="GO:0006310">
    <property type="term" value="P:DNA recombination"/>
    <property type="evidence" value="ECO:0007669"/>
    <property type="project" value="UniProtKB-KW"/>
</dbReference>
<accession>A0AAV2WGY5</accession>
<dbReference type="PANTHER" id="PTHR30349:SF41">
    <property type="entry name" value="INTEGRASE_RECOMBINASE PROTEIN MJ0367-RELATED"/>
    <property type="match status" value="1"/>
</dbReference>
<evidence type="ECO:0000256" key="3">
    <source>
        <dbReference type="ARBA" id="ARBA00023172"/>
    </source>
</evidence>
<evidence type="ECO:0000256" key="2">
    <source>
        <dbReference type="ARBA" id="ARBA00023125"/>
    </source>
</evidence>
<sequence length="445" mass="49030">MAYIRALPNGKYRVLWREHATDDFGAPIRGQYVQRSETVDTAKAAERRRVAIESEIDSGTDPSSKRDKAALPLGNYASRYFDASESTIGKVTHDRYRDIYRCHLADVFGSRPVGSIMPSDVSAWFSALLSGESTRYVAGTAPGEDRQLAKRSPKTAKQALGVLRRICNVAVLDGAITANPALVKLSTSSKRNARNRFTHTPLRPDQIAALADYVTKDRGLATYGLFILFAGFTGLRAAELAGLEIRDLTLSDLAGTAGAVRVDRTKTKRRDDSTGVVSWQTEPPKTDESRRTVPLEAWLADDLRAYLKNHPRADDPNAPLFPGRLDLKAAKAAGRNVKDTADRFDWSEPIDPSNFYKRFMQPGESALTLPAARLHDLRHSFAVNLLSASPAVDFKRVSKWLGHSTFTLTLDVYGDYINDDISQPAGMARPVAIQSNVVPIDRKAN</sequence>
<evidence type="ECO:0000256" key="4">
    <source>
        <dbReference type="SAM" id="MobiDB-lite"/>
    </source>
</evidence>
<comment type="similarity">
    <text evidence="1">Belongs to the 'phage' integrase family.</text>
</comment>
<evidence type="ECO:0000256" key="1">
    <source>
        <dbReference type="ARBA" id="ARBA00008857"/>
    </source>
</evidence>
<reference evidence="6" key="1">
    <citation type="submission" date="2014-05" db="EMBL/GenBank/DDBJ databases">
        <authorList>
            <person name="Urmite Genomes"/>
        </authorList>
    </citation>
    <scope>NUCLEOTIDE SEQUENCE</scope>
    <source>
        <strain evidence="6">DSM 44074</strain>
    </source>
</reference>
<keyword evidence="3" id="KW-0233">DNA recombination</keyword>
<dbReference type="CDD" id="cd01189">
    <property type="entry name" value="INT_ICEBs1_C_like"/>
    <property type="match status" value="1"/>
</dbReference>
<organism evidence="6 7">
    <name type="scientific">Mycolicibacterium neoaurum</name>
    <name type="common">Mycobacterium neoaurum</name>
    <dbReference type="NCBI Taxonomy" id="1795"/>
    <lineage>
        <taxon>Bacteria</taxon>
        <taxon>Bacillati</taxon>
        <taxon>Actinomycetota</taxon>
        <taxon>Actinomycetes</taxon>
        <taxon>Mycobacteriales</taxon>
        <taxon>Mycobacteriaceae</taxon>
        <taxon>Mycolicibacterium</taxon>
    </lineage>
</organism>
<dbReference type="GO" id="GO:0015074">
    <property type="term" value="P:DNA integration"/>
    <property type="evidence" value="ECO:0007669"/>
    <property type="project" value="InterPro"/>
</dbReference>
<dbReference type="Proteomes" id="UP000028864">
    <property type="component" value="Unassembled WGS sequence"/>
</dbReference>
<name>A0AAV2WGY5_MYCNE</name>
<dbReference type="InterPro" id="IPR013762">
    <property type="entry name" value="Integrase-like_cat_sf"/>
</dbReference>
<dbReference type="PROSITE" id="PS51898">
    <property type="entry name" value="TYR_RECOMBINASE"/>
    <property type="match status" value="1"/>
</dbReference>
<evidence type="ECO:0000259" key="5">
    <source>
        <dbReference type="PROSITE" id="PS51898"/>
    </source>
</evidence>
<dbReference type="GO" id="GO:0003677">
    <property type="term" value="F:DNA binding"/>
    <property type="evidence" value="ECO:0007669"/>
    <property type="project" value="UniProtKB-KW"/>
</dbReference>
<dbReference type="SUPFAM" id="SSF56349">
    <property type="entry name" value="DNA breaking-rejoining enzymes"/>
    <property type="match status" value="1"/>
</dbReference>
<dbReference type="Gene3D" id="1.10.150.130">
    <property type="match status" value="1"/>
</dbReference>
<dbReference type="AlphaFoldDB" id="A0AAV2WGY5"/>
<feature type="region of interest" description="Disordered" evidence="4">
    <location>
        <begin position="265"/>
        <end position="291"/>
    </location>
</feature>
<protein>
    <submittedName>
        <fullName evidence="6">Phage integrase family protein</fullName>
    </submittedName>
</protein>
<gene>
    <name evidence="6" type="ORF">BN1047_01050</name>
</gene>